<dbReference type="Proteomes" id="UP000564704">
    <property type="component" value="Unassembled WGS sequence"/>
</dbReference>
<dbReference type="PROSITE" id="PS51257">
    <property type="entry name" value="PROKAR_LIPOPROTEIN"/>
    <property type="match status" value="1"/>
</dbReference>
<dbReference type="InterPro" id="IPR013830">
    <property type="entry name" value="SGNH_hydro"/>
</dbReference>
<keyword evidence="3" id="KW-1185">Reference proteome</keyword>
<dbReference type="Gene3D" id="3.40.50.1110">
    <property type="entry name" value="SGNH hydrolase"/>
    <property type="match status" value="1"/>
</dbReference>
<evidence type="ECO:0000259" key="1">
    <source>
        <dbReference type="Pfam" id="PF13472"/>
    </source>
</evidence>
<dbReference type="InterPro" id="IPR036514">
    <property type="entry name" value="SGNH_hydro_sf"/>
</dbReference>
<evidence type="ECO:0000313" key="3">
    <source>
        <dbReference type="Proteomes" id="UP000564704"/>
    </source>
</evidence>
<dbReference type="GO" id="GO:0016788">
    <property type="term" value="F:hydrolase activity, acting on ester bonds"/>
    <property type="evidence" value="ECO:0007669"/>
    <property type="project" value="UniProtKB-ARBA"/>
</dbReference>
<gene>
    <name evidence="2" type="ORF">FDP25_10435</name>
</gene>
<dbReference type="CDD" id="cd00229">
    <property type="entry name" value="SGNH_hydrolase"/>
    <property type="match status" value="1"/>
</dbReference>
<accession>A0A844D1X1</accession>
<proteinExistence type="predicted"/>
<reference evidence="2 3" key="1">
    <citation type="submission" date="2019-05" db="EMBL/GenBank/DDBJ databases">
        <title>Roseovarius bejariae sp. nov., a moderately halophylic bacterium isolated from a saline soil in Rambla Salada (Murcia).</title>
        <authorList>
            <person name="Castro D.J."/>
            <person name="Gomez-Altuve A."/>
            <person name="Reina J.C."/>
            <person name="Rodriguez M."/>
            <person name="Sampedro I."/>
            <person name="Llamas I."/>
            <person name="Martinez-Checa F."/>
        </authorList>
    </citation>
    <scope>NUCLEOTIDE SEQUENCE [LARGE SCALE GENOMIC DNA]</scope>
    <source>
        <strain evidence="2 3">A21</strain>
    </source>
</reference>
<protein>
    <submittedName>
        <fullName evidence="2">SGNH/GDSL hydrolase family protein</fullName>
    </submittedName>
</protein>
<dbReference type="EMBL" id="SZWE01000001">
    <property type="protein sequence ID" value="MRU15843.1"/>
    <property type="molecule type" value="Genomic_DNA"/>
</dbReference>
<evidence type="ECO:0000313" key="2">
    <source>
        <dbReference type="EMBL" id="MRU15843.1"/>
    </source>
</evidence>
<comment type="caution">
    <text evidence="2">The sequence shown here is derived from an EMBL/GenBank/DDBJ whole genome shotgun (WGS) entry which is preliminary data.</text>
</comment>
<organism evidence="2 3">
    <name type="scientific">Roseovarius bejariae</name>
    <dbReference type="NCBI Taxonomy" id="2576383"/>
    <lineage>
        <taxon>Bacteria</taxon>
        <taxon>Pseudomonadati</taxon>
        <taxon>Pseudomonadota</taxon>
        <taxon>Alphaproteobacteria</taxon>
        <taxon>Rhodobacterales</taxon>
        <taxon>Roseobacteraceae</taxon>
        <taxon>Roseovarius</taxon>
    </lineage>
</organism>
<keyword evidence="2" id="KW-0378">Hydrolase</keyword>
<dbReference type="RefSeq" id="WP_154151454.1">
    <property type="nucleotide sequence ID" value="NZ_SZWE01000001.1"/>
</dbReference>
<dbReference type="OrthoDB" id="7840049at2"/>
<dbReference type="SUPFAM" id="SSF52266">
    <property type="entry name" value="SGNH hydrolase"/>
    <property type="match status" value="1"/>
</dbReference>
<feature type="domain" description="SGNH hydrolase-type esterase" evidence="1">
    <location>
        <begin position="31"/>
        <end position="211"/>
    </location>
</feature>
<name>A0A844D1X1_9RHOB</name>
<sequence>MRYLLTISALLLTLTGCTETVSRDAPARILAMGDSMLAVHGATGQSVSHAVERSLGEDVIDRSVMGAKYFYALPISGSAGLNIRKQYVDGNWDWVVLNGGGNDIWFGCGCGRCDNRIDRLISKDGKRGTIPGFVSDLRQKGSQVILVGYLRTPGVTSPIEGCRDEGDEMDRRLSRLSKLDRGVHFLSLADVVPHGDRSYHTVDLIHPSAKGSTEIGKRVAEIIRKTEARRR</sequence>
<dbReference type="AlphaFoldDB" id="A0A844D1X1"/>
<dbReference type="Pfam" id="PF13472">
    <property type="entry name" value="Lipase_GDSL_2"/>
    <property type="match status" value="1"/>
</dbReference>